<evidence type="ECO:0000256" key="4">
    <source>
        <dbReference type="ARBA" id="ARBA00023163"/>
    </source>
</evidence>
<dbReference type="RefSeq" id="WP_311757848.1">
    <property type="nucleotide sequence ID" value="NZ_JAVRQI010000002.1"/>
</dbReference>
<name>A0ABU3EA49_9RHOB</name>
<keyword evidence="4" id="KW-0804">Transcription</keyword>
<reference evidence="7" key="1">
    <citation type="submission" date="2023-07" db="EMBL/GenBank/DDBJ databases">
        <title>Characterization of two Paracoccaceae strains isolated from Phycosphere and proposal of Xinfangfangia lacusdiani sp. nov.</title>
        <authorList>
            <person name="Deng Y."/>
            <person name="Zhang Y.Q."/>
        </authorList>
    </citation>
    <scope>NUCLEOTIDE SEQUENCE [LARGE SCALE GENOMIC DNA]</scope>
    <source>
        <strain evidence="7">CPCC 101403</strain>
    </source>
</reference>
<proteinExistence type="inferred from homology"/>
<keyword evidence="3" id="KW-0238">DNA-binding</keyword>
<keyword evidence="7" id="KW-1185">Reference proteome</keyword>
<dbReference type="InterPro" id="IPR005119">
    <property type="entry name" value="LysR_subst-bd"/>
</dbReference>
<evidence type="ECO:0000259" key="5">
    <source>
        <dbReference type="PROSITE" id="PS50931"/>
    </source>
</evidence>
<evidence type="ECO:0000256" key="2">
    <source>
        <dbReference type="ARBA" id="ARBA00023015"/>
    </source>
</evidence>
<dbReference type="InterPro" id="IPR036390">
    <property type="entry name" value="WH_DNA-bd_sf"/>
</dbReference>
<dbReference type="SUPFAM" id="SSF53850">
    <property type="entry name" value="Periplasmic binding protein-like II"/>
    <property type="match status" value="1"/>
</dbReference>
<evidence type="ECO:0000256" key="1">
    <source>
        <dbReference type="ARBA" id="ARBA00009437"/>
    </source>
</evidence>
<dbReference type="InterPro" id="IPR050950">
    <property type="entry name" value="HTH-type_LysR_regulators"/>
</dbReference>
<dbReference type="Pfam" id="PF03466">
    <property type="entry name" value="LysR_substrate"/>
    <property type="match status" value="1"/>
</dbReference>
<gene>
    <name evidence="6" type="ORF">RM190_02665</name>
</gene>
<keyword evidence="2" id="KW-0805">Transcription regulation</keyword>
<organism evidence="6 7">
    <name type="scientific">Paracoccus broussonetiae</name>
    <dbReference type="NCBI Taxonomy" id="3075834"/>
    <lineage>
        <taxon>Bacteria</taxon>
        <taxon>Pseudomonadati</taxon>
        <taxon>Pseudomonadota</taxon>
        <taxon>Alphaproteobacteria</taxon>
        <taxon>Rhodobacterales</taxon>
        <taxon>Paracoccaceae</taxon>
        <taxon>Paracoccus</taxon>
    </lineage>
</organism>
<dbReference type="InterPro" id="IPR000847">
    <property type="entry name" value="LysR_HTH_N"/>
</dbReference>
<dbReference type="SUPFAM" id="SSF46785">
    <property type="entry name" value="Winged helix' DNA-binding domain"/>
    <property type="match status" value="1"/>
</dbReference>
<sequence>MHYTLKHLRYIEAAERHQSITAAAETLLVSPSSIAAAIDHIEAQAGQPVFARVPSRGIAATHFGRKFLDEIRLLLAAQARFDDKIMNLGQMIDGTARIACFTPLAPILLPTILSDVRERYPQLRIDVMESTSEEIGGALESGEADFALCYGPVHELIYRFLPLFVGYPHAALPVSHPLASGRFVTLEQLAPEPLVVLDLEMSRRYLMDLFTGRGLKPNVVYSARSTDMMRALIAAGMCYGIFNIRPMIEQTYAKGDLVRLPLAGELDAPRVGVLTRRDTKLTPVCEAIVAACEMQAMQGAFDRAFIRPYIPQEF</sequence>
<dbReference type="PANTHER" id="PTHR30419">
    <property type="entry name" value="HTH-TYPE TRANSCRIPTIONAL REGULATOR YBHD"/>
    <property type="match status" value="1"/>
</dbReference>
<protein>
    <submittedName>
        <fullName evidence="6">LysR family transcriptional regulator</fullName>
    </submittedName>
</protein>
<dbReference type="Gene3D" id="1.10.10.10">
    <property type="entry name" value="Winged helix-like DNA-binding domain superfamily/Winged helix DNA-binding domain"/>
    <property type="match status" value="1"/>
</dbReference>
<dbReference type="PROSITE" id="PS50931">
    <property type="entry name" value="HTH_LYSR"/>
    <property type="match status" value="1"/>
</dbReference>
<dbReference type="Gene3D" id="3.40.190.10">
    <property type="entry name" value="Periplasmic binding protein-like II"/>
    <property type="match status" value="2"/>
</dbReference>
<evidence type="ECO:0000313" key="7">
    <source>
        <dbReference type="Proteomes" id="UP001251085"/>
    </source>
</evidence>
<comment type="caution">
    <text evidence="6">The sequence shown here is derived from an EMBL/GenBank/DDBJ whole genome shotgun (WGS) entry which is preliminary data.</text>
</comment>
<dbReference type="Pfam" id="PF00126">
    <property type="entry name" value="HTH_1"/>
    <property type="match status" value="1"/>
</dbReference>
<evidence type="ECO:0000313" key="6">
    <source>
        <dbReference type="EMBL" id="MDT1060742.1"/>
    </source>
</evidence>
<accession>A0ABU3EA49</accession>
<evidence type="ECO:0000256" key="3">
    <source>
        <dbReference type="ARBA" id="ARBA00023125"/>
    </source>
</evidence>
<comment type="similarity">
    <text evidence="1">Belongs to the LysR transcriptional regulatory family.</text>
</comment>
<feature type="domain" description="HTH lysR-type" evidence="5">
    <location>
        <begin position="1"/>
        <end position="61"/>
    </location>
</feature>
<dbReference type="InterPro" id="IPR036388">
    <property type="entry name" value="WH-like_DNA-bd_sf"/>
</dbReference>
<dbReference type="Proteomes" id="UP001251085">
    <property type="component" value="Unassembled WGS sequence"/>
</dbReference>
<dbReference type="EMBL" id="JAVRQI010000002">
    <property type="protein sequence ID" value="MDT1060742.1"/>
    <property type="molecule type" value="Genomic_DNA"/>
</dbReference>